<dbReference type="Gene3D" id="3.40.50.1000">
    <property type="entry name" value="HAD superfamily/HAD-like"/>
    <property type="match status" value="1"/>
</dbReference>
<sequence>MNRFVVSCESTGLFRIVQDDLRQRFGTYFEFNQSAKDLMDVTPAGIDKGTAVKEVLKLLGYDRLEAAAIGDSYNDIAMLEAVGTSFAMASGEEITKRTADHVVHDLAEAVAMIIKNT</sequence>
<dbReference type="Pfam" id="PF08282">
    <property type="entry name" value="Hydrolase_3"/>
    <property type="match status" value="1"/>
</dbReference>
<dbReference type="InterPro" id="IPR036412">
    <property type="entry name" value="HAD-like_sf"/>
</dbReference>
<organism evidence="1">
    <name type="scientific">bioreactor metagenome</name>
    <dbReference type="NCBI Taxonomy" id="1076179"/>
    <lineage>
        <taxon>unclassified sequences</taxon>
        <taxon>metagenomes</taxon>
        <taxon>ecological metagenomes</taxon>
    </lineage>
</organism>
<dbReference type="GO" id="GO:0005829">
    <property type="term" value="C:cytosol"/>
    <property type="evidence" value="ECO:0007669"/>
    <property type="project" value="TreeGrafter"/>
</dbReference>
<accession>A0A645AZR4</accession>
<dbReference type="InterPro" id="IPR006379">
    <property type="entry name" value="HAD-SF_hydro_IIB"/>
</dbReference>
<dbReference type="PROSITE" id="PS01229">
    <property type="entry name" value="COF_2"/>
    <property type="match status" value="1"/>
</dbReference>
<dbReference type="InterPro" id="IPR023214">
    <property type="entry name" value="HAD_sf"/>
</dbReference>
<dbReference type="NCBIfam" id="TIGR01484">
    <property type="entry name" value="HAD-SF-IIB"/>
    <property type="match status" value="1"/>
</dbReference>
<dbReference type="AlphaFoldDB" id="A0A645AZR4"/>
<dbReference type="GO" id="GO:0043726">
    <property type="term" value="F:5-amino-6-(5-phosphoribitylamino)uracil phosphatase activity"/>
    <property type="evidence" value="ECO:0007669"/>
    <property type="project" value="UniProtKB-EC"/>
</dbReference>
<dbReference type="PANTHER" id="PTHR10000">
    <property type="entry name" value="PHOSPHOSERINE PHOSPHATASE"/>
    <property type="match status" value="1"/>
</dbReference>
<comment type="caution">
    <text evidence="1">The sequence shown here is derived from an EMBL/GenBank/DDBJ whole genome shotgun (WGS) entry which is preliminary data.</text>
</comment>
<protein>
    <submittedName>
        <fullName evidence="1">5-amino-6-(5-phospho-D-ribitylamino)uracil phosphatase YcsE</fullName>
        <ecNumber evidence="1">3.1.3.104</ecNumber>
    </submittedName>
</protein>
<dbReference type="GO" id="GO:0000287">
    <property type="term" value="F:magnesium ion binding"/>
    <property type="evidence" value="ECO:0007669"/>
    <property type="project" value="TreeGrafter"/>
</dbReference>
<dbReference type="EC" id="3.1.3.104" evidence="1"/>
<dbReference type="EMBL" id="VSSQ01015066">
    <property type="protein sequence ID" value="MPM55004.1"/>
    <property type="molecule type" value="Genomic_DNA"/>
</dbReference>
<dbReference type="SUPFAM" id="SSF56784">
    <property type="entry name" value="HAD-like"/>
    <property type="match status" value="1"/>
</dbReference>
<keyword evidence="1" id="KW-0378">Hydrolase</keyword>
<proteinExistence type="predicted"/>
<evidence type="ECO:0000313" key="1">
    <source>
        <dbReference type="EMBL" id="MPM55004.1"/>
    </source>
</evidence>
<reference evidence="1" key="1">
    <citation type="submission" date="2019-08" db="EMBL/GenBank/DDBJ databases">
        <authorList>
            <person name="Kucharzyk K."/>
            <person name="Murdoch R.W."/>
            <person name="Higgins S."/>
            <person name="Loffler F."/>
        </authorList>
    </citation>
    <scope>NUCLEOTIDE SEQUENCE</scope>
</reference>
<gene>
    <name evidence="1" type="primary">ycsE_6</name>
    <name evidence="1" type="ORF">SDC9_101789</name>
</gene>
<name>A0A645AZR4_9ZZZZ</name>
<dbReference type="PANTHER" id="PTHR10000:SF8">
    <property type="entry name" value="HAD SUPERFAMILY HYDROLASE-LIKE, TYPE 3"/>
    <property type="match status" value="1"/>
</dbReference>